<comment type="cofactor">
    <cofactor evidence="1">
        <name>Zn(2+)</name>
        <dbReference type="ChEBI" id="CHEBI:29105"/>
    </cofactor>
</comment>
<feature type="transmembrane region" description="Helical" evidence="12">
    <location>
        <begin position="61"/>
        <end position="79"/>
    </location>
</feature>
<gene>
    <name evidence="14" type="ORF">IDSA_08760</name>
</gene>
<keyword evidence="10 12" id="KW-0472">Membrane</keyword>
<evidence type="ECO:0000313" key="15">
    <source>
        <dbReference type="Proteomes" id="UP000054363"/>
    </source>
</evidence>
<accession>A0A094L767</accession>
<dbReference type="STRING" id="435908.IDSA_08760"/>
<dbReference type="EMBL" id="JPER01000004">
    <property type="protein sequence ID" value="KFZ30613.1"/>
    <property type="molecule type" value="Genomic_DNA"/>
</dbReference>
<keyword evidence="9" id="KW-0482">Metalloprotease</keyword>
<dbReference type="GO" id="GO:0046872">
    <property type="term" value="F:metal ion binding"/>
    <property type="evidence" value="ECO:0007669"/>
    <property type="project" value="UniProtKB-KW"/>
</dbReference>
<evidence type="ECO:0000259" key="13">
    <source>
        <dbReference type="Pfam" id="PF01435"/>
    </source>
</evidence>
<dbReference type="RefSeq" id="WP_034775888.1">
    <property type="nucleotide sequence ID" value="NZ_JPER01000004.1"/>
</dbReference>
<evidence type="ECO:0000256" key="12">
    <source>
        <dbReference type="SAM" id="Phobius"/>
    </source>
</evidence>
<dbReference type="Pfam" id="PF01435">
    <property type="entry name" value="Peptidase_M48"/>
    <property type="match status" value="1"/>
</dbReference>
<feature type="transmembrane region" description="Helical" evidence="12">
    <location>
        <begin position="187"/>
        <end position="208"/>
    </location>
</feature>
<evidence type="ECO:0000256" key="3">
    <source>
        <dbReference type="ARBA" id="ARBA00022670"/>
    </source>
</evidence>
<sequence length="547" mass="60207">MVNFFEHQQQARRNTWLLVGLFVVAFALIIIFVTAVVAIAFGVVDASQQGDFTAEPGMLSWTAFFVGIGILLVMGMKWLQLRPGGHVVAESLGGVRLSPDTQDPVERRVQNVVEEMAIAANMPVPEVYILPNESAINAFAAGYQTRDAVIGLTRGSIETFTREELQAVVAHEFSHILNGDMRLNIRLISALAGILVVAHLGRMLLYSAHFGRGSRDRNNALPLLGIALIVIGSIGILFGNLIKSAVSRQREYLADAAAVQFTRHPDSLAGALKQIGARNHDNNDGSKVEHKNADQTAHLFFGQALSHWFSMMATHPPLEKRIKRIQPGWNGKFPEPRQAFSKSEEEQVASKPEPNALSRLAALALPALLLEQAHSPEQAPSLIKDLLFSYLEEGAETDLSAAQILALVEIAIPALRRASDSERTQLFRELDAMGAQHRLFPWCLYQLLARQLLPRNHFSKKLGDQEAADTTIAALEQAERGDTVDLDRLSKALTTCRNWSPKAKSKLVSQWLETVQQDDMISATEQKLVATLCACIEVPLPDEMLTS</sequence>
<evidence type="ECO:0000313" key="14">
    <source>
        <dbReference type="EMBL" id="KFZ30613.1"/>
    </source>
</evidence>
<evidence type="ECO:0000256" key="9">
    <source>
        <dbReference type="ARBA" id="ARBA00023049"/>
    </source>
</evidence>
<name>A0A094L767_9GAMM</name>
<keyword evidence="3" id="KW-0645">Protease</keyword>
<evidence type="ECO:0000256" key="7">
    <source>
        <dbReference type="ARBA" id="ARBA00022833"/>
    </source>
</evidence>
<evidence type="ECO:0000256" key="10">
    <source>
        <dbReference type="ARBA" id="ARBA00023136"/>
    </source>
</evidence>
<dbReference type="PANTHER" id="PTHR43221:SF2">
    <property type="entry name" value="PROTEASE HTPX HOMOLOG"/>
    <property type="match status" value="1"/>
</dbReference>
<dbReference type="AlphaFoldDB" id="A0A094L767"/>
<dbReference type="InterPro" id="IPR001915">
    <property type="entry name" value="Peptidase_M48"/>
</dbReference>
<dbReference type="InterPro" id="IPR050083">
    <property type="entry name" value="HtpX_protease"/>
</dbReference>
<keyword evidence="2" id="KW-1003">Cell membrane</keyword>
<feature type="transmembrane region" description="Helical" evidence="12">
    <location>
        <begin position="16"/>
        <end position="41"/>
    </location>
</feature>
<dbReference type="GO" id="GO:0006508">
    <property type="term" value="P:proteolysis"/>
    <property type="evidence" value="ECO:0007669"/>
    <property type="project" value="UniProtKB-KW"/>
</dbReference>
<protein>
    <recommendedName>
        <fullName evidence="13">Peptidase M48 domain-containing protein</fullName>
    </recommendedName>
</protein>
<keyword evidence="15" id="KW-1185">Reference proteome</keyword>
<keyword evidence="5" id="KW-0479">Metal-binding</keyword>
<dbReference type="Gene3D" id="3.30.2010.10">
    <property type="entry name" value="Metalloproteases ('zincins'), catalytic domain"/>
    <property type="match status" value="1"/>
</dbReference>
<organism evidence="14 15">
    <name type="scientific">Pseudidiomarina salinarum</name>
    <dbReference type="NCBI Taxonomy" id="435908"/>
    <lineage>
        <taxon>Bacteria</taxon>
        <taxon>Pseudomonadati</taxon>
        <taxon>Pseudomonadota</taxon>
        <taxon>Gammaproteobacteria</taxon>
        <taxon>Alteromonadales</taxon>
        <taxon>Idiomarinaceae</taxon>
        <taxon>Pseudidiomarina</taxon>
    </lineage>
</organism>
<evidence type="ECO:0000256" key="1">
    <source>
        <dbReference type="ARBA" id="ARBA00001947"/>
    </source>
</evidence>
<evidence type="ECO:0000256" key="8">
    <source>
        <dbReference type="ARBA" id="ARBA00022989"/>
    </source>
</evidence>
<feature type="transmembrane region" description="Helical" evidence="12">
    <location>
        <begin position="220"/>
        <end position="242"/>
    </location>
</feature>
<dbReference type="CDD" id="cd07340">
    <property type="entry name" value="M48B_Htpx_like"/>
    <property type="match status" value="1"/>
</dbReference>
<dbReference type="GO" id="GO:0004222">
    <property type="term" value="F:metalloendopeptidase activity"/>
    <property type="evidence" value="ECO:0007669"/>
    <property type="project" value="InterPro"/>
</dbReference>
<evidence type="ECO:0000256" key="11">
    <source>
        <dbReference type="SAM" id="MobiDB-lite"/>
    </source>
</evidence>
<keyword evidence="8 12" id="KW-1133">Transmembrane helix</keyword>
<feature type="region of interest" description="Disordered" evidence="11">
    <location>
        <begin position="330"/>
        <end position="351"/>
    </location>
</feature>
<keyword evidence="6" id="KW-0378">Hydrolase</keyword>
<dbReference type="Proteomes" id="UP000054363">
    <property type="component" value="Unassembled WGS sequence"/>
</dbReference>
<comment type="caution">
    <text evidence="14">The sequence shown here is derived from an EMBL/GenBank/DDBJ whole genome shotgun (WGS) entry which is preliminary data.</text>
</comment>
<evidence type="ECO:0000256" key="4">
    <source>
        <dbReference type="ARBA" id="ARBA00022692"/>
    </source>
</evidence>
<dbReference type="eggNOG" id="COG0501">
    <property type="taxonomic scope" value="Bacteria"/>
</dbReference>
<evidence type="ECO:0000256" key="6">
    <source>
        <dbReference type="ARBA" id="ARBA00022801"/>
    </source>
</evidence>
<evidence type="ECO:0000256" key="5">
    <source>
        <dbReference type="ARBA" id="ARBA00022723"/>
    </source>
</evidence>
<keyword evidence="4 12" id="KW-0812">Transmembrane</keyword>
<keyword evidence="7" id="KW-0862">Zinc</keyword>
<dbReference type="PANTHER" id="PTHR43221">
    <property type="entry name" value="PROTEASE HTPX"/>
    <property type="match status" value="1"/>
</dbReference>
<feature type="domain" description="Peptidase M48" evidence="13">
    <location>
        <begin position="106"/>
        <end position="326"/>
    </location>
</feature>
<reference evidence="14 15" key="1">
    <citation type="submission" date="2014-06" db="EMBL/GenBank/DDBJ databases">
        <title>The draft genome sequence of Idiomarina salinarum ISL-52.</title>
        <authorList>
            <person name="Du J."/>
            <person name="Shao Z."/>
        </authorList>
    </citation>
    <scope>NUCLEOTIDE SEQUENCE [LARGE SCALE GENOMIC DNA]</scope>
    <source>
        <strain evidence="14 15">ISL-52</strain>
    </source>
</reference>
<dbReference type="OrthoDB" id="15218at2"/>
<evidence type="ECO:0000256" key="2">
    <source>
        <dbReference type="ARBA" id="ARBA00022475"/>
    </source>
</evidence>
<proteinExistence type="predicted"/>